<proteinExistence type="predicted"/>
<evidence type="ECO:0000313" key="2">
    <source>
        <dbReference type="Proteomes" id="UP001597307"/>
    </source>
</evidence>
<name>A0ABW4QAD2_9MICC</name>
<organism evidence="1 2">
    <name type="scientific">Arthrobacter flavus</name>
    <dbReference type="NCBI Taxonomy" id="95172"/>
    <lineage>
        <taxon>Bacteria</taxon>
        <taxon>Bacillati</taxon>
        <taxon>Actinomycetota</taxon>
        <taxon>Actinomycetes</taxon>
        <taxon>Micrococcales</taxon>
        <taxon>Micrococcaceae</taxon>
        <taxon>Arthrobacter</taxon>
    </lineage>
</organism>
<keyword evidence="2" id="KW-1185">Reference proteome</keyword>
<gene>
    <name evidence="1" type="ORF">ACFSFX_13510</name>
</gene>
<dbReference type="EMBL" id="JBHUGA010000060">
    <property type="protein sequence ID" value="MFD1847606.1"/>
    <property type="molecule type" value="Genomic_DNA"/>
</dbReference>
<accession>A0ABW4QAD2</accession>
<protein>
    <recommendedName>
        <fullName evidence="3">Antitoxin Xre/MbcA/ParS-like toxin-binding domain-containing protein</fullName>
    </recommendedName>
</protein>
<comment type="caution">
    <text evidence="1">The sequence shown here is derived from an EMBL/GenBank/DDBJ whole genome shotgun (WGS) entry which is preliminary data.</text>
</comment>
<dbReference type="RefSeq" id="WP_343880639.1">
    <property type="nucleotide sequence ID" value="NZ_BAAAIJ010000051.1"/>
</dbReference>
<evidence type="ECO:0000313" key="1">
    <source>
        <dbReference type="EMBL" id="MFD1847606.1"/>
    </source>
</evidence>
<reference evidence="2" key="1">
    <citation type="journal article" date="2019" name="Int. J. Syst. Evol. Microbiol.">
        <title>The Global Catalogue of Microorganisms (GCM) 10K type strain sequencing project: providing services to taxonomists for standard genome sequencing and annotation.</title>
        <authorList>
            <consortium name="The Broad Institute Genomics Platform"/>
            <consortium name="The Broad Institute Genome Sequencing Center for Infectious Disease"/>
            <person name="Wu L."/>
            <person name="Ma J."/>
        </authorList>
    </citation>
    <scope>NUCLEOTIDE SEQUENCE [LARGE SCALE GENOMIC DNA]</scope>
    <source>
        <strain evidence="2">JCM 11496</strain>
    </source>
</reference>
<dbReference type="Proteomes" id="UP001597307">
    <property type="component" value="Unassembled WGS sequence"/>
</dbReference>
<evidence type="ECO:0008006" key="3">
    <source>
        <dbReference type="Google" id="ProtNLM"/>
    </source>
</evidence>
<sequence length="127" mass="14033">MGIEDGIAQDHGHTALPAVHEMIQRLNSHLGMLLVATLAGSKDAKLPHKWALPNGTVPEPAIRKRLELAHHTWVILMDAETPDLARAWFIGGNPFLKGDTPLTAIREDRHQEVAVALEAFLEDRQDV</sequence>